<organism evidence="2 3">
    <name type="scientific">Rattus norvegicus</name>
    <name type="common">Rat</name>
    <dbReference type="NCBI Taxonomy" id="10116"/>
    <lineage>
        <taxon>Eukaryota</taxon>
        <taxon>Metazoa</taxon>
        <taxon>Chordata</taxon>
        <taxon>Craniata</taxon>
        <taxon>Vertebrata</taxon>
        <taxon>Euteleostomi</taxon>
        <taxon>Mammalia</taxon>
        <taxon>Eutheria</taxon>
        <taxon>Euarchontoglires</taxon>
        <taxon>Glires</taxon>
        <taxon>Rodentia</taxon>
        <taxon>Myomorpha</taxon>
        <taxon>Muroidea</taxon>
        <taxon>Muridae</taxon>
        <taxon>Murinae</taxon>
        <taxon>Rattus</taxon>
    </lineage>
</organism>
<keyword evidence="1" id="KW-1133">Transmembrane helix</keyword>
<evidence type="ECO:0000256" key="1">
    <source>
        <dbReference type="SAM" id="Phobius"/>
    </source>
</evidence>
<keyword evidence="1" id="KW-0472">Membrane</keyword>
<evidence type="ECO:0000313" key="2">
    <source>
        <dbReference type="EMBL" id="EDL99846.1"/>
    </source>
</evidence>
<gene>
    <name evidence="2" type="ORF">rCG_22923</name>
</gene>
<evidence type="ECO:0000313" key="3">
    <source>
        <dbReference type="Proteomes" id="UP000234681"/>
    </source>
</evidence>
<accession>A6KB19</accession>
<name>A6KB19_RAT</name>
<dbReference type="EMBL" id="CH474033">
    <property type="protein sequence ID" value="EDL99846.1"/>
    <property type="molecule type" value="Genomic_DNA"/>
</dbReference>
<keyword evidence="1" id="KW-0812">Transmembrane</keyword>
<proteinExistence type="predicted"/>
<feature type="transmembrane region" description="Helical" evidence="1">
    <location>
        <begin position="20"/>
        <end position="44"/>
    </location>
</feature>
<reference evidence="2 3" key="1">
    <citation type="submission" date="2005-09" db="EMBL/GenBank/DDBJ databases">
        <authorList>
            <person name="Mural R.J."/>
            <person name="Li P.W."/>
            <person name="Adams M.D."/>
            <person name="Amanatides P.G."/>
            <person name="Baden-Tillson H."/>
            <person name="Barnstead M."/>
            <person name="Chin S.H."/>
            <person name="Dew I."/>
            <person name="Evans C.A."/>
            <person name="Ferriera S."/>
            <person name="Flanigan M."/>
            <person name="Fosler C."/>
            <person name="Glodek A."/>
            <person name="Gu Z."/>
            <person name="Holt R.A."/>
            <person name="Jennings D."/>
            <person name="Kraft C.L."/>
            <person name="Lu F."/>
            <person name="Nguyen T."/>
            <person name="Nusskern D.R."/>
            <person name="Pfannkoch C.M."/>
            <person name="Sitter C."/>
            <person name="Sutton G.G."/>
            <person name="Venter J.C."/>
            <person name="Wang Z."/>
            <person name="Woodage T."/>
            <person name="Zheng X.H."/>
            <person name="Zhong F."/>
        </authorList>
    </citation>
    <scope>NUCLEOTIDE SEQUENCE [LARGE SCALE GENOMIC DNA]</scope>
    <source>
        <strain>BN</strain>
        <strain evidence="3">Sprague-Dawley</strain>
    </source>
</reference>
<dbReference type="AlphaFoldDB" id="A6KB19"/>
<sequence length="110" mass="12984">MYNYMRLYLSNGSYSRYDFVCVSTLLLISHLHILTLSFSFFFFINLSISYLHFKCYSLSRFPGKHPPNPSPSPSLWVFPSPFSPHYRPPPNNLVHWGFSLSRTQGFPFHW</sequence>
<dbReference type="Proteomes" id="UP000234681">
    <property type="component" value="Chromosome 1"/>
</dbReference>
<protein>
    <submittedName>
        <fullName evidence="2">RCG22923</fullName>
    </submittedName>
</protein>